<dbReference type="GO" id="GO:0009982">
    <property type="term" value="F:pseudouridine synthase activity"/>
    <property type="evidence" value="ECO:0007669"/>
    <property type="project" value="InterPro"/>
</dbReference>
<accession>A0A9P1G9Q6</accession>
<feature type="compositionally biased region" description="Basic and acidic residues" evidence="1">
    <location>
        <begin position="663"/>
        <end position="682"/>
    </location>
</feature>
<evidence type="ECO:0000313" key="5">
    <source>
        <dbReference type="Proteomes" id="UP001152797"/>
    </source>
</evidence>
<evidence type="ECO:0000259" key="2">
    <source>
        <dbReference type="Pfam" id="PF00849"/>
    </source>
</evidence>
<dbReference type="Gene3D" id="3.30.2350.10">
    <property type="entry name" value="Pseudouridine synthase"/>
    <property type="match status" value="1"/>
</dbReference>
<evidence type="ECO:0000313" key="3">
    <source>
        <dbReference type="EMBL" id="CAI4005364.1"/>
    </source>
</evidence>
<feature type="compositionally biased region" description="Basic and acidic residues" evidence="1">
    <location>
        <begin position="995"/>
        <end position="1009"/>
    </location>
</feature>
<dbReference type="InterPro" id="IPR020103">
    <property type="entry name" value="PsdUridine_synth_cat_dom_sf"/>
</dbReference>
<reference evidence="4 5" key="2">
    <citation type="submission" date="2024-05" db="EMBL/GenBank/DDBJ databases">
        <authorList>
            <person name="Chen Y."/>
            <person name="Shah S."/>
            <person name="Dougan E. K."/>
            <person name="Thang M."/>
            <person name="Chan C."/>
        </authorList>
    </citation>
    <scope>NUCLEOTIDE SEQUENCE [LARGE SCALE GENOMIC DNA]</scope>
</reference>
<feature type="compositionally biased region" description="Basic residues" evidence="1">
    <location>
        <begin position="647"/>
        <end position="662"/>
    </location>
</feature>
<gene>
    <name evidence="3" type="ORF">C1SCF055_LOCUS31094</name>
</gene>
<feature type="region of interest" description="Disordered" evidence="1">
    <location>
        <begin position="578"/>
        <end position="701"/>
    </location>
</feature>
<proteinExistence type="predicted"/>
<dbReference type="PROSITE" id="PS01129">
    <property type="entry name" value="PSI_RLU"/>
    <property type="match status" value="1"/>
</dbReference>
<dbReference type="GO" id="GO:0003723">
    <property type="term" value="F:RNA binding"/>
    <property type="evidence" value="ECO:0007669"/>
    <property type="project" value="InterPro"/>
</dbReference>
<feature type="region of interest" description="Disordered" evidence="1">
    <location>
        <begin position="739"/>
        <end position="799"/>
    </location>
</feature>
<dbReference type="OrthoDB" id="421118at2759"/>
<dbReference type="Pfam" id="PF00849">
    <property type="entry name" value="PseudoU_synth_2"/>
    <property type="match status" value="1"/>
</dbReference>
<dbReference type="Proteomes" id="UP001152797">
    <property type="component" value="Unassembled WGS sequence"/>
</dbReference>
<feature type="compositionally biased region" description="Basic and acidic residues" evidence="1">
    <location>
        <begin position="938"/>
        <end position="950"/>
    </location>
</feature>
<feature type="region of interest" description="Disordered" evidence="1">
    <location>
        <begin position="407"/>
        <end position="426"/>
    </location>
</feature>
<feature type="compositionally biased region" description="Basic and acidic residues" evidence="1">
    <location>
        <begin position="614"/>
        <end position="643"/>
    </location>
</feature>
<protein>
    <recommendedName>
        <fullName evidence="2">Pseudouridine synthase RsuA/RluA-like domain-containing protein</fullName>
    </recommendedName>
</protein>
<organism evidence="3">
    <name type="scientific">Cladocopium goreaui</name>
    <dbReference type="NCBI Taxonomy" id="2562237"/>
    <lineage>
        <taxon>Eukaryota</taxon>
        <taxon>Sar</taxon>
        <taxon>Alveolata</taxon>
        <taxon>Dinophyceae</taxon>
        <taxon>Suessiales</taxon>
        <taxon>Symbiodiniaceae</taxon>
        <taxon>Cladocopium</taxon>
    </lineage>
</organism>
<dbReference type="InterPro" id="IPR006224">
    <property type="entry name" value="PsdUridine_synth_RluA-like_CS"/>
</dbReference>
<feature type="compositionally biased region" description="Low complexity" evidence="1">
    <location>
        <begin position="410"/>
        <end position="426"/>
    </location>
</feature>
<evidence type="ECO:0000313" key="4">
    <source>
        <dbReference type="EMBL" id="CAL4792676.1"/>
    </source>
</evidence>
<name>A0A9P1G9Q6_9DINO</name>
<dbReference type="SUPFAM" id="SSF55120">
    <property type="entry name" value="Pseudouridine synthase"/>
    <property type="match status" value="1"/>
</dbReference>
<feature type="region of interest" description="Disordered" evidence="1">
    <location>
        <begin position="938"/>
        <end position="1040"/>
    </location>
</feature>
<dbReference type="EMBL" id="CAMXCT010003613">
    <property type="protein sequence ID" value="CAI4005364.1"/>
    <property type="molecule type" value="Genomic_DNA"/>
</dbReference>
<feature type="domain" description="Pseudouridine synthase RsuA/RluA-like" evidence="2">
    <location>
        <begin position="293"/>
        <end position="405"/>
    </location>
</feature>
<comment type="caution">
    <text evidence="3">The sequence shown here is derived from an EMBL/GenBank/DDBJ whole genome shotgun (WGS) entry which is preliminary data.</text>
</comment>
<feature type="compositionally biased region" description="Basic and acidic residues" evidence="1">
    <location>
        <begin position="783"/>
        <end position="792"/>
    </location>
</feature>
<keyword evidence="5" id="KW-1185">Reference proteome</keyword>
<evidence type="ECO:0000256" key="1">
    <source>
        <dbReference type="SAM" id="MobiDB-lite"/>
    </source>
</evidence>
<feature type="compositionally biased region" description="Basic and acidic residues" evidence="1">
    <location>
        <begin position="739"/>
        <end position="755"/>
    </location>
</feature>
<dbReference type="EMBL" id="CAMXCT020003613">
    <property type="protein sequence ID" value="CAL1158739.1"/>
    <property type="molecule type" value="Genomic_DNA"/>
</dbReference>
<reference evidence="3" key="1">
    <citation type="submission" date="2022-10" db="EMBL/GenBank/DDBJ databases">
        <authorList>
            <person name="Chen Y."/>
            <person name="Dougan E. K."/>
            <person name="Chan C."/>
            <person name="Rhodes N."/>
            <person name="Thang M."/>
        </authorList>
    </citation>
    <scope>NUCLEOTIDE SEQUENCE</scope>
</reference>
<feature type="compositionally biased region" description="Acidic residues" evidence="1">
    <location>
        <begin position="960"/>
        <end position="969"/>
    </location>
</feature>
<dbReference type="EMBL" id="CAMXCT030003613">
    <property type="protein sequence ID" value="CAL4792676.1"/>
    <property type="molecule type" value="Genomic_DNA"/>
</dbReference>
<sequence length="1437" mass="158419">MCRAAYPVSMHRYARAKEVSRALTHTIPFQRGGHSLQRVHAKIGPFQPPEGRRFSSWSDEVQASRRLVQAVQLFPGTTEQAQEALTQLQGLWLCHDAGSRPEAFAVSPRTVHAACICIHAGLLRAEAEQVLRWLAAEIVSRLAAFRPGTGVAGTAYVSVLQKEPCAKQLMPLVEEHLLQLSPRSRVLTPRGIANLVSLLYGNLTDRTTGPGLTHLRDLAACHLSSFQAAELLDLASGLASCKKLNDDFLCEIRRAVDLAASAPLESHQNDLNLTRTNSVSHLPQILAQFFETLLISKPAGWSCATGGSAKIYGVPRLSEFLEAFKQFPVFQDPFADNGLAHRLDVETSGAMLVGTTFRSYWRLRLEFAAQEVKRQYLAVVHGTVLPLQIERELDLPLKITRVPRTRSDHFSNSSYSPHSPHSPHSVQSKSAVCFEAGRCGLSHLAQIMAGGIGLREVKQCSDDSFQSLWDGAGDHILFECLDDGGQPQGYAVARIMTQYQGDKDGGFLKLEYVAASDEYYQHWITSEGGSGRYHHVCRKSLGACRRKVGESGVVHIQKLAFVTSADVDSIVKEWKAKKLDNGPPVGPGTAPVSSRGRPEDHLTTASKRKAKRPPSYEERSPRRREQNQDFGSEDSKDERDQDVGRSNARRRRRRRHSSRSPRCRPEEARGSVGEFSRKRQEATKPSPLDAMLGDDLEDPLQNDRRLEQLRASLEDRKKKAEEKTSASAVLVQRVQDGLERNAQKKKKSSEQEKVTKALQVLRGKKSQEESSSLKSDSEDDELQVNKKHDLTSRQRKLRKLSADNPGTLLVRGFTLMHEQLGTLYGDAASTGSKAEALQPAALRYLLTTAIPQMDPKQVGEETMRELRTLASTLDLVVSGRVLMAADMLMQRYKSILMSIRDHPTAASKYLELIPLELHPTASTLEESDFARSMAVKDAKSSELLKKEEASVARPKAFTFEEQEPLEETGEVPGPADQRHPGASTGSKTGSDEDEGRTRSRAQEGEREQIPMEEPCLRAQETRGGEAWSGGTLEGQREERLKPPVAAGDVLSCPVAAGDVLSCPVAAGQRIISAPVEAGGGPAEKPALVVARGVAAGPQDESARSDCRGAETTELSVMRGECLQVPGEDRTASQVSHALPLRLQELLPGLPVAGVAGSLSAVNAATGDVRAWVLDPSLTLKPPECWPGVPPKARINATKDEWYSICEVLFHRGIIEPIDYTEIFKVGDTPVLNGAFAVEKRGKAGVGQCRVTRLIMNFVPANSFQRLMAGDLSTLSGSSAWAQLVLEPNHVLLWSGDDQKGAFYAWELPRCWRPYMAFCWPVPGHLVGSKKQWEYVASRVIPMGWIQAVSLFQHLHRNLGMLQPPVGAGHPEELEWRRDRPVPQSSDGNVLEFVQFYLDDFDCPELVPSDGWEGKQGTMGETHKRQRQAYHSWGGWYS</sequence>
<dbReference type="GO" id="GO:0001522">
    <property type="term" value="P:pseudouridine synthesis"/>
    <property type="evidence" value="ECO:0007669"/>
    <property type="project" value="InterPro"/>
</dbReference>
<dbReference type="InterPro" id="IPR006145">
    <property type="entry name" value="PsdUridine_synth_RsuA/RluA"/>
</dbReference>